<dbReference type="PANTHER" id="PTHR24161:SF121">
    <property type="entry name" value="M-PHASE PHOSPHOPROTEIN 8"/>
    <property type="match status" value="1"/>
</dbReference>
<keyword evidence="2 3" id="KW-0040">ANK repeat</keyword>
<evidence type="ECO:0000313" key="4">
    <source>
        <dbReference type="EMBL" id="CAD8843047.1"/>
    </source>
</evidence>
<protein>
    <submittedName>
        <fullName evidence="4">Uncharacterized protein</fullName>
    </submittedName>
</protein>
<evidence type="ECO:0000256" key="2">
    <source>
        <dbReference type="ARBA" id="ARBA00023043"/>
    </source>
</evidence>
<accession>A0A7S1F4R2</accession>
<dbReference type="EMBL" id="HBFQ01024599">
    <property type="protein sequence ID" value="CAD8843047.1"/>
    <property type="molecule type" value="Transcribed_RNA"/>
</dbReference>
<dbReference type="SUPFAM" id="SSF48403">
    <property type="entry name" value="Ankyrin repeat"/>
    <property type="match status" value="1"/>
</dbReference>
<dbReference type="Gene3D" id="1.25.40.20">
    <property type="entry name" value="Ankyrin repeat-containing domain"/>
    <property type="match status" value="2"/>
</dbReference>
<dbReference type="InterPro" id="IPR002110">
    <property type="entry name" value="Ankyrin_rpt"/>
</dbReference>
<feature type="repeat" description="ANK" evidence="3">
    <location>
        <begin position="372"/>
        <end position="404"/>
    </location>
</feature>
<dbReference type="InterPro" id="IPR036770">
    <property type="entry name" value="Ankyrin_rpt-contain_sf"/>
</dbReference>
<dbReference type="SMART" id="SM00248">
    <property type="entry name" value="ANK"/>
    <property type="match status" value="4"/>
</dbReference>
<gene>
    <name evidence="4" type="ORF">NSCI0253_LOCUS17395</name>
</gene>
<sequence>MQRWALVPNEEKEERAGFPEDRPRIDVNAANLAAVQRARKEIDFRHQDSSISVNSVMHSECSSLSLEPGPPEVPLGRRSTRFQLLIPGQHPVSPTDSEKISVGLSVTEGSNNLGAYVVPLLSDLLPLSRNPAVVEARIVLHEVSTVLKELSSVHVLSIERPLVAALKNPPIDKESVEGWAEVEVIVAKRVSACERAQTCLERVQASREVVSELELSEAEKAEASATFDATTIRCEDEIRLLRSRTAFRDLPLTLVEALADVQTVGVYMDWDGGFSPMHWSAQNNRRDILEYLLSRQGGREVLVARDSSGRTPLAYAQSVRRHAMIHWLYESGAVPERRQNTSRPDTSDIPLSNLQLLEQVEIHGWHSVVWKGGFTMLHWAALTGKCDLCRYLMELEADPGTLDGRAKTALDYAHAAGETVRDVVLECMEKPTTHTVMLSSFTPLRKQGSPVLSRRQSTIASSSDFGLSDAESDVVDRVGLPWMYVELMKQIDDVGWSGMQWSQGFSLLHWAAKHDRGDLCARLVALNADPSAQDDTGRSALDYASDNASTLAAMREPQRTHLGTLISMKARFSTAVTAHWSPA</sequence>
<evidence type="ECO:0000256" key="3">
    <source>
        <dbReference type="PROSITE-ProRule" id="PRU00023"/>
    </source>
</evidence>
<dbReference type="Pfam" id="PF00023">
    <property type="entry name" value="Ank"/>
    <property type="match status" value="1"/>
</dbReference>
<organism evidence="4">
    <name type="scientific">Noctiluca scintillans</name>
    <name type="common">Sea sparkle</name>
    <name type="synonym">Red tide dinoflagellate</name>
    <dbReference type="NCBI Taxonomy" id="2966"/>
    <lineage>
        <taxon>Eukaryota</taxon>
        <taxon>Sar</taxon>
        <taxon>Alveolata</taxon>
        <taxon>Dinophyceae</taxon>
        <taxon>Noctilucales</taxon>
        <taxon>Noctilucaceae</taxon>
        <taxon>Noctiluca</taxon>
    </lineage>
</organism>
<keyword evidence="1" id="KW-0677">Repeat</keyword>
<name>A0A7S1F4R2_NOCSC</name>
<proteinExistence type="predicted"/>
<dbReference type="PANTHER" id="PTHR24161">
    <property type="entry name" value="ANK_REP_REGION DOMAIN-CONTAINING PROTEIN-RELATED"/>
    <property type="match status" value="1"/>
</dbReference>
<dbReference type="PROSITE" id="PS50088">
    <property type="entry name" value="ANK_REPEAT"/>
    <property type="match status" value="2"/>
</dbReference>
<feature type="repeat" description="ANK" evidence="3">
    <location>
        <begin position="503"/>
        <end position="535"/>
    </location>
</feature>
<evidence type="ECO:0000256" key="1">
    <source>
        <dbReference type="ARBA" id="ARBA00022737"/>
    </source>
</evidence>
<dbReference type="Pfam" id="PF13606">
    <property type="entry name" value="Ank_3"/>
    <property type="match status" value="1"/>
</dbReference>
<dbReference type="Pfam" id="PF12796">
    <property type="entry name" value="Ank_2"/>
    <property type="match status" value="1"/>
</dbReference>
<reference evidence="4" key="1">
    <citation type="submission" date="2021-01" db="EMBL/GenBank/DDBJ databases">
        <authorList>
            <person name="Corre E."/>
            <person name="Pelletier E."/>
            <person name="Niang G."/>
            <person name="Scheremetjew M."/>
            <person name="Finn R."/>
            <person name="Kale V."/>
            <person name="Holt S."/>
            <person name="Cochrane G."/>
            <person name="Meng A."/>
            <person name="Brown T."/>
            <person name="Cohen L."/>
        </authorList>
    </citation>
    <scope>NUCLEOTIDE SEQUENCE</scope>
</reference>
<dbReference type="AlphaFoldDB" id="A0A7S1F4R2"/>